<dbReference type="PANTHER" id="PTHR24320">
    <property type="entry name" value="RETINOL DEHYDROGENASE"/>
    <property type="match status" value="1"/>
</dbReference>
<accession>A0A7Y4NWU4</accession>
<proteinExistence type="inferred from homology"/>
<dbReference type="InterPro" id="IPR036291">
    <property type="entry name" value="NAD(P)-bd_dom_sf"/>
</dbReference>
<dbReference type="AlphaFoldDB" id="A0A7Y4NWU4"/>
<evidence type="ECO:0000256" key="1">
    <source>
        <dbReference type="ARBA" id="ARBA00006484"/>
    </source>
</evidence>
<gene>
    <name evidence="4" type="ORF">HNR71_003862</name>
    <name evidence="5" type="ORF">HPO96_02880</name>
</gene>
<sequence length="301" mass="32172">MTWSTADIPDLTGRRALVTGATSGLGYETAKVLLERNAEVVLAARNPQKTAEAAVSLTKATGKVPRTVELDLADLASVERAASELAQNYDGLDILVNNAGVMATPYRQTIDGFELQIGTNHLGHFALTGRLMPLLANGRVVTVSSFMHKSAMGLQQADLRQPAANYSKWPQYSKSKLANILFMLELGRRVPQILSVGAHPGYASTHLQAAGPELAGQRLQAKLWAGMNLFAQSAAAGAWPSLYAATQPGLQPGAYVGPSFFEYRGTPKLVHPTRLAQDPALAERLWSWSVEATGIDPALVG</sequence>
<organism evidence="5 6">
    <name type="scientific">Kribbella sandramycini</name>
    <dbReference type="NCBI Taxonomy" id="60450"/>
    <lineage>
        <taxon>Bacteria</taxon>
        <taxon>Bacillati</taxon>
        <taxon>Actinomycetota</taxon>
        <taxon>Actinomycetes</taxon>
        <taxon>Propionibacteriales</taxon>
        <taxon>Kribbellaceae</taxon>
        <taxon>Kribbella</taxon>
    </lineage>
</organism>
<dbReference type="Proteomes" id="UP000553957">
    <property type="component" value="Unassembled WGS sequence"/>
</dbReference>
<evidence type="ECO:0000256" key="2">
    <source>
        <dbReference type="ARBA" id="ARBA00023002"/>
    </source>
</evidence>
<dbReference type="PRINTS" id="PR00080">
    <property type="entry name" value="SDRFAMILY"/>
</dbReference>
<dbReference type="NCBIfam" id="NF004846">
    <property type="entry name" value="PRK06197.1"/>
    <property type="match status" value="1"/>
</dbReference>
<dbReference type="CDD" id="cd05327">
    <property type="entry name" value="retinol-DH_like_SDR_c_like"/>
    <property type="match status" value="1"/>
</dbReference>
<evidence type="ECO:0000313" key="5">
    <source>
        <dbReference type="EMBL" id="NOL39182.1"/>
    </source>
</evidence>
<dbReference type="RefSeq" id="WP_171670736.1">
    <property type="nucleotide sequence ID" value="NZ_BAAAGT010000007.1"/>
</dbReference>
<dbReference type="Pfam" id="PF00106">
    <property type="entry name" value="adh_short"/>
    <property type="match status" value="1"/>
</dbReference>
<protein>
    <submittedName>
        <fullName evidence="4">NAD(P)-dependent dehydrogenase (Short-subunit alcohol dehydrogenase family)</fullName>
    </submittedName>
    <submittedName>
        <fullName evidence="5">SDR family NAD(P)-dependent oxidoreductase</fullName>
    </submittedName>
</protein>
<evidence type="ECO:0000313" key="7">
    <source>
        <dbReference type="Proteomes" id="UP000553957"/>
    </source>
</evidence>
<dbReference type="GO" id="GO:0016491">
    <property type="term" value="F:oxidoreductase activity"/>
    <property type="evidence" value="ECO:0007669"/>
    <property type="project" value="UniProtKB-KW"/>
</dbReference>
<evidence type="ECO:0000256" key="3">
    <source>
        <dbReference type="RuleBase" id="RU000363"/>
    </source>
</evidence>
<keyword evidence="2" id="KW-0560">Oxidoreductase</keyword>
<comment type="caution">
    <text evidence="5">The sequence shown here is derived from an EMBL/GenBank/DDBJ whole genome shotgun (WGS) entry which is preliminary data.</text>
</comment>
<name>A0A7Y4NWU4_9ACTN</name>
<dbReference type="InterPro" id="IPR002347">
    <property type="entry name" value="SDR_fam"/>
</dbReference>
<dbReference type="SUPFAM" id="SSF51735">
    <property type="entry name" value="NAD(P)-binding Rossmann-fold domains"/>
    <property type="match status" value="1"/>
</dbReference>
<dbReference type="EMBL" id="JABJRC010000001">
    <property type="protein sequence ID" value="NOL39182.1"/>
    <property type="molecule type" value="Genomic_DNA"/>
</dbReference>
<evidence type="ECO:0000313" key="6">
    <source>
        <dbReference type="Proteomes" id="UP000534306"/>
    </source>
</evidence>
<comment type="similarity">
    <text evidence="1 3">Belongs to the short-chain dehydrogenases/reductases (SDR) family.</text>
</comment>
<dbReference type="PANTHER" id="PTHR24320:SF148">
    <property type="entry name" value="NAD(P)-BINDING ROSSMANN-FOLD SUPERFAMILY PROTEIN"/>
    <property type="match status" value="1"/>
</dbReference>
<evidence type="ECO:0000313" key="4">
    <source>
        <dbReference type="EMBL" id="MBB6568225.1"/>
    </source>
</evidence>
<dbReference type="EMBL" id="JACHKF010000001">
    <property type="protein sequence ID" value="MBB6568225.1"/>
    <property type="molecule type" value="Genomic_DNA"/>
</dbReference>
<dbReference type="Gene3D" id="3.40.50.720">
    <property type="entry name" value="NAD(P)-binding Rossmann-like Domain"/>
    <property type="match status" value="1"/>
</dbReference>
<dbReference type="PRINTS" id="PR00081">
    <property type="entry name" value="GDHRDH"/>
</dbReference>
<keyword evidence="6" id="KW-1185">Reference proteome</keyword>
<reference evidence="5 6" key="1">
    <citation type="submission" date="2020-05" db="EMBL/GenBank/DDBJ databases">
        <title>Genome sequence of Kribbella sandramycini ATCC 39419.</title>
        <authorList>
            <person name="Maclea K.S."/>
            <person name="Fair J.L."/>
        </authorList>
    </citation>
    <scope>NUCLEOTIDE SEQUENCE [LARGE SCALE GENOMIC DNA]</scope>
    <source>
        <strain evidence="5 6">ATCC 39419</strain>
    </source>
</reference>
<dbReference type="Proteomes" id="UP000534306">
    <property type="component" value="Unassembled WGS sequence"/>
</dbReference>
<reference evidence="4 7" key="2">
    <citation type="submission" date="2020-08" db="EMBL/GenBank/DDBJ databases">
        <title>Sequencing the genomes of 1000 actinobacteria strains.</title>
        <authorList>
            <person name="Klenk H.-P."/>
        </authorList>
    </citation>
    <scope>NUCLEOTIDE SEQUENCE [LARGE SCALE GENOMIC DNA]</scope>
    <source>
        <strain evidence="4 7">DSM 15626</strain>
    </source>
</reference>